<keyword evidence="14" id="KW-1185">Reference proteome</keyword>
<keyword evidence="5 8" id="KW-0378">Hydrolase</keyword>
<dbReference type="Proteomes" id="UP001363151">
    <property type="component" value="Unassembled WGS sequence"/>
</dbReference>
<feature type="domain" description="Calpain catalytic" evidence="11">
    <location>
        <begin position="166"/>
        <end position="437"/>
    </location>
</feature>
<dbReference type="InterPro" id="IPR010666">
    <property type="entry name" value="Znf_GRF"/>
</dbReference>
<dbReference type="EMBL" id="JBBJCI010000127">
    <property type="protein sequence ID" value="KAK7247765.1"/>
    <property type="molecule type" value="Genomic_DNA"/>
</dbReference>
<comment type="similarity">
    <text evidence="1">Belongs to the peptidase C2 family.</text>
</comment>
<dbReference type="PANTHER" id="PTHR10183">
    <property type="entry name" value="CALPAIN"/>
    <property type="match status" value="1"/>
</dbReference>
<evidence type="ECO:0000256" key="5">
    <source>
        <dbReference type="ARBA" id="ARBA00022801"/>
    </source>
</evidence>
<evidence type="ECO:0000256" key="10">
    <source>
        <dbReference type="SAM" id="MobiDB-lite"/>
    </source>
</evidence>
<proteinExistence type="inferred from homology"/>
<evidence type="ECO:0000256" key="1">
    <source>
        <dbReference type="ARBA" id="ARBA00007623"/>
    </source>
</evidence>
<dbReference type="PROSITE" id="PS50203">
    <property type="entry name" value="CALPAIN_CAT"/>
    <property type="match status" value="1"/>
</dbReference>
<evidence type="ECO:0000256" key="6">
    <source>
        <dbReference type="ARBA" id="ARBA00022807"/>
    </source>
</evidence>
<dbReference type="SMART" id="SM00230">
    <property type="entry name" value="CysPc"/>
    <property type="match status" value="1"/>
</dbReference>
<feature type="active site" evidence="8">
    <location>
        <position position="354"/>
    </location>
</feature>
<reference evidence="13 14" key="1">
    <citation type="submission" date="2024-03" db="EMBL/GenBank/DDBJ databases">
        <title>Aureococcus anophagefferens CCMP1851 and Kratosvirus quantuckense: Draft genome of a second virus-susceptible host strain in the model system.</title>
        <authorList>
            <person name="Chase E."/>
            <person name="Truchon A.R."/>
            <person name="Schepens W."/>
            <person name="Wilhelm S.W."/>
        </authorList>
    </citation>
    <scope>NUCLEOTIDE SEQUENCE [LARGE SCALE GENOMIC DNA]</scope>
    <source>
        <strain evidence="13 14">CCMP1851</strain>
    </source>
</reference>
<accession>A0ABR1G3R0</accession>
<evidence type="ECO:0000313" key="13">
    <source>
        <dbReference type="EMBL" id="KAK7247765.1"/>
    </source>
</evidence>
<dbReference type="PRINTS" id="PR00704">
    <property type="entry name" value="CALPAIN"/>
</dbReference>
<keyword evidence="7" id="KW-0862">Zinc</keyword>
<evidence type="ECO:0000259" key="11">
    <source>
        <dbReference type="PROSITE" id="PS50203"/>
    </source>
</evidence>
<dbReference type="PROSITE" id="PS00139">
    <property type="entry name" value="THIOL_PROTEASE_CYS"/>
    <property type="match status" value="1"/>
</dbReference>
<evidence type="ECO:0000256" key="9">
    <source>
        <dbReference type="PROSITE-ProRule" id="PRU01343"/>
    </source>
</evidence>
<keyword evidence="6 8" id="KW-0788">Thiol protease</keyword>
<dbReference type="Pfam" id="PF06839">
    <property type="entry name" value="Zn_ribbon_GRF"/>
    <property type="match status" value="1"/>
</dbReference>
<dbReference type="InterPro" id="IPR000169">
    <property type="entry name" value="Pept_cys_AS"/>
</dbReference>
<dbReference type="PANTHER" id="PTHR10183:SF379">
    <property type="entry name" value="CALPAIN-5"/>
    <property type="match status" value="1"/>
</dbReference>
<feature type="active site" evidence="8">
    <location>
        <position position="379"/>
    </location>
</feature>
<dbReference type="Gene3D" id="3.90.70.10">
    <property type="entry name" value="Cysteine proteinases"/>
    <property type="match status" value="1"/>
</dbReference>
<keyword evidence="3" id="KW-0479">Metal-binding</keyword>
<dbReference type="InterPro" id="IPR038765">
    <property type="entry name" value="Papain-like_cys_pep_sf"/>
</dbReference>
<dbReference type="PROSITE" id="PS51999">
    <property type="entry name" value="ZF_GRF"/>
    <property type="match status" value="1"/>
</dbReference>
<feature type="active site" evidence="8">
    <location>
        <position position="180"/>
    </location>
</feature>
<dbReference type="CDD" id="cd00044">
    <property type="entry name" value="CysPc"/>
    <property type="match status" value="1"/>
</dbReference>
<comment type="caution">
    <text evidence="13">The sequence shown here is derived from an EMBL/GenBank/DDBJ whole genome shotgun (WGS) entry which is preliminary data.</text>
</comment>
<evidence type="ECO:0000256" key="8">
    <source>
        <dbReference type="PROSITE-ProRule" id="PRU00239"/>
    </source>
</evidence>
<gene>
    <name evidence="13" type="ORF">SO694_00122081</name>
</gene>
<dbReference type="SUPFAM" id="SSF54001">
    <property type="entry name" value="Cysteine proteinases"/>
    <property type="match status" value="1"/>
</dbReference>
<feature type="domain" description="GRF-type" evidence="12">
    <location>
        <begin position="104"/>
        <end position="143"/>
    </location>
</feature>
<evidence type="ECO:0000313" key="14">
    <source>
        <dbReference type="Proteomes" id="UP001363151"/>
    </source>
</evidence>
<keyword evidence="2 8" id="KW-0645">Protease</keyword>
<evidence type="ECO:0000259" key="12">
    <source>
        <dbReference type="PROSITE" id="PS51999"/>
    </source>
</evidence>
<name>A0ABR1G3R0_AURAN</name>
<dbReference type="InterPro" id="IPR001300">
    <property type="entry name" value="Peptidase_C2_calpain_cat"/>
</dbReference>
<evidence type="ECO:0000256" key="2">
    <source>
        <dbReference type="ARBA" id="ARBA00022670"/>
    </source>
</evidence>
<organism evidence="13 14">
    <name type="scientific">Aureococcus anophagefferens</name>
    <name type="common">Harmful bloom alga</name>
    <dbReference type="NCBI Taxonomy" id="44056"/>
    <lineage>
        <taxon>Eukaryota</taxon>
        <taxon>Sar</taxon>
        <taxon>Stramenopiles</taxon>
        <taxon>Ochrophyta</taxon>
        <taxon>Pelagophyceae</taxon>
        <taxon>Pelagomonadales</taxon>
        <taxon>Pelagomonadaceae</taxon>
        <taxon>Aureococcus</taxon>
    </lineage>
</organism>
<evidence type="ECO:0000256" key="4">
    <source>
        <dbReference type="ARBA" id="ARBA00022771"/>
    </source>
</evidence>
<protein>
    <submittedName>
        <fullName evidence="13">Calcium-dependent cysteine-type endopeptidase</fullName>
    </submittedName>
</protein>
<keyword evidence="4 9" id="KW-0863">Zinc-finger</keyword>
<evidence type="ECO:0000256" key="7">
    <source>
        <dbReference type="ARBA" id="ARBA00022833"/>
    </source>
</evidence>
<evidence type="ECO:0000256" key="3">
    <source>
        <dbReference type="ARBA" id="ARBA00022723"/>
    </source>
</evidence>
<feature type="compositionally biased region" description="Basic and acidic residues" evidence="10">
    <location>
        <begin position="20"/>
        <end position="57"/>
    </location>
</feature>
<feature type="region of interest" description="Disordered" evidence="10">
    <location>
        <begin position="1"/>
        <end position="73"/>
    </location>
</feature>
<dbReference type="InterPro" id="IPR022684">
    <property type="entry name" value="Calpain_cysteine_protease"/>
</dbReference>
<sequence>MIDLTVSSDEDDDVEIVDVVPKRPREDDDAPRAQPREDDEDEPRKKPREDDGAEEPRKKPRAAAPPLAGRRTRPYADDALRAAALAVGEADEAPAPAPAAHPFCACKALAVTDVVKSTTPNDGRSYWRCATRRCGFFAWAGDGPRKRSQLAWARLDGTVAVVTDYGFSANDLAQGGLGDCWFLSALSVVAERHDLVAKLFLDTARAASGCQGLRLFMDGAWTTILVDDQLPVTSKPRRENTAAAAAPVTAGGLSLAYVRSRCATTGATTLWAPLLEKAYAKAHGSFKSISGGQIAEALLDLTGAPTFCVDFAARNFDSERLWRSLERWRARRFPMGCATDPQPDLREVGLCGSHAYSITDVATVVDAAGAATRLLRIRNPHGVGEWTGDWSDASEKWADVVSSSRGNERTGVNDGTFWIDFTHFLMGFSRVDVCVAAEKPRAASFRNAFPAKKEPWRVARKIYDVVFEGDTDLFVTALQPTQRGTFCRGDRKVSYRPGDLQLVAVDETGRVVAACFRGADCFDRGATFCKGARGARLRVYVYALGANPDAAGAKKERTAEAPFHVRFYAPDAAFEVTEADFDAAAHGASALAALHGALRWRRPAAFASELEPYFSQAEPARSDVATGAAGVACALTTGDGQGSTRERNSKLQRLISRPFSTRFG</sequence>
<dbReference type="Pfam" id="PF00648">
    <property type="entry name" value="Peptidase_C2"/>
    <property type="match status" value="1"/>
</dbReference>